<evidence type="ECO:0000313" key="3">
    <source>
        <dbReference type="EMBL" id="CAG5133005.1"/>
    </source>
</evidence>
<dbReference type="InterPro" id="IPR038884">
    <property type="entry name" value="CFAP61"/>
</dbReference>
<keyword evidence="4" id="KW-1185">Reference proteome</keyword>
<dbReference type="PANTHER" id="PTHR21178:SF8">
    <property type="entry name" value="CILIA- AND FLAGELLA-ASSOCIATED PROTEIN 61"/>
    <property type="match status" value="1"/>
</dbReference>
<feature type="domain" description="Cilia- and flagella-associated protein 61 N-terminal" evidence="2">
    <location>
        <begin position="16"/>
        <end position="267"/>
    </location>
</feature>
<dbReference type="OrthoDB" id="6120465at2759"/>
<dbReference type="AlphaFoldDB" id="A0A8S3ZZF1"/>
<sequence>MTTPTKLVGEAVHITARRTESLDAPQILSLEQPWTEKLFGRTNIVNIIEQAVLAITLCDKFEDILGNAAFVDFPNIPDVDQAAWESWYNSRYVSGQVNSLNSLFLHYFVAKKVYALGCGVEIVRTAFNAVADLHFLFLVVPSGHELDPSLAQAFKPMEMNEEKFSDIHILYVCRRHEHVPVLHIRQAFVEDHDDLTPIFNRQSTMLQDTYGDYFLAELIEAQDADMQCLVAEVEKTSYGFMSISTDVNLNLLNECFELIPFHGLRKPHPDDDFIPPPTPPPSSSASDAG</sequence>
<evidence type="ECO:0000256" key="1">
    <source>
        <dbReference type="SAM" id="MobiDB-lite"/>
    </source>
</evidence>
<dbReference type="Proteomes" id="UP000678393">
    <property type="component" value="Unassembled WGS sequence"/>
</dbReference>
<dbReference type="Pfam" id="PF16092">
    <property type="entry name" value="CFAP61_N"/>
    <property type="match status" value="1"/>
</dbReference>
<gene>
    <name evidence="3" type="ORF">CUNI_LOCUS18563</name>
</gene>
<evidence type="ECO:0000313" key="4">
    <source>
        <dbReference type="Proteomes" id="UP000678393"/>
    </source>
</evidence>
<evidence type="ECO:0000259" key="2">
    <source>
        <dbReference type="Pfam" id="PF16092"/>
    </source>
</evidence>
<comment type="caution">
    <text evidence="3">The sequence shown here is derived from an EMBL/GenBank/DDBJ whole genome shotgun (WGS) entry which is preliminary data.</text>
</comment>
<feature type="non-terminal residue" evidence="3">
    <location>
        <position position="289"/>
    </location>
</feature>
<protein>
    <recommendedName>
        <fullName evidence="2">Cilia- and flagella-associated protein 61 N-terminal domain-containing protein</fullName>
    </recommendedName>
</protein>
<name>A0A8S3ZZF1_9EUPU</name>
<feature type="region of interest" description="Disordered" evidence="1">
    <location>
        <begin position="268"/>
        <end position="289"/>
    </location>
</feature>
<dbReference type="PANTHER" id="PTHR21178">
    <property type="entry name" value="CILIA- AND FLAGELLA-ASSOCIATED PROTEIN 61"/>
    <property type="match status" value="1"/>
</dbReference>
<dbReference type="InterPro" id="IPR032151">
    <property type="entry name" value="CFAP61_N"/>
</dbReference>
<organism evidence="3 4">
    <name type="scientific">Candidula unifasciata</name>
    <dbReference type="NCBI Taxonomy" id="100452"/>
    <lineage>
        <taxon>Eukaryota</taxon>
        <taxon>Metazoa</taxon>
        <taxon>Spiralia</taxon>
        <taxon>Lophotrochozoa</taxon>
        <taxon>Mollusca</taxon>
        <taxon>Gastropoda</taxon>
        <taxon>Heterobranchia</taxon>
        <taxon>Euthyneura</taxon>
        <taxon>Panpulmonata</taxon>
        <taxon>Eupulmonata</taxon>
        <taxon>Stylommatophora</taxon>
        <taxon>Helicina</taxon>
        <taxon>Helicoidea</taxon>
        <taxon>Geomitridae</taxon>
        <taxon>Candidula</taxon>
    </lineage>
</organism>
<accession>A0A8S3ZZF1</accession>
<dbReference type="EMBL" id="CAJHNH020005813">
    <property type="protein sequence ID" value="CAG5133005.1"/>
    <property type="molecule type" value="Genomic_DNA"/>
</dbReference>
<reference evidence="3" key="1">
    <citation type="submission" date="2021-04" db="EMBL/GenBank/DDBJ databases">
        <authorList>
            <consortium name="Molecular Ecology Group"/>
        </authorList>
    </citation>
    <scope>NUCLEOTIDE SEQUENCE</scope>
</reference>
<proteinExistence type="predicted"/>
<feature type="non-terminal residue" evidence="3">
    <location>
        <position position="1"/>
    </location>
</feature>